<name>A4CI03_ROBBH</name>
<dbReference type="STRING" id="313596.RB2501_06665"/>
<dbReference type="PANTHER" id="PTHR30576:SF0">
    <property type="entry name" value="UNDECAPRENYL-PHOSPHATE N-ACETYLGALACTOSAMINYL 1-PHOSPHATE TRANSFERASE-RELATED"/>
    <property type="match status" value="1"/>
</dbReference>
<keyword evidence="10" id="KW-1185">Reference proteome</keyword>
<dbReference type="RefSeq" id="WP_015753318.1">
    <property type="nucleotide sequence ID" value="NC_013222.1"/>
</dbReference>
<comment type="similarity">
    <text evidence="2">Belongs to the bacterial sugar transferase family.</text>
</comment>
<reference evidence="9 10" key="1">
    <citation type="journal article" date="2009" name="J. Bacteriol.">
        <title>Complete genome sequence of Robiginitalea biformata HTCC2501.</title>
        <authorList>
            <person name="Oh H.M."/>
            <person name="Giovannoni S.J."/>
            <person name="Lee K."/>
            <person name="Ferriera S."/>
            <person name="Johnson J."/>
            <person name="Cho J.C."/>
        </authorList>
    </citation>
    <scope>NUCLEOTIDE SEQUENCE [LARGE SCALE GENOMIC DNA]</scope>
    <source>
        <strain evidence="10">ATCC BAA-864 / HTCC2501 / KCTC 12146</strain>
    </source>
</reference>
<dbReference type="AlphaFoldDB" id="A4CI03"/>
<gene>
    <name evidence="9" type="ordered locus">RB2501_06665</name>
</gene>
<dbReference type="PANTHER" id="PTHR30576">
    <property type="entry name" value="COLANIC BIOSYNTHESIS UDP-GLUCOSE LIPID CARRIER TRANSFERASE"/>
    <property type="match status" value="1"/>
</dbReference>
<evidence type="ECO:0000256" key="3">
    <source>
        <dbReference type="ARBA" id="ARBA00022679"/>
    </source>
</evidence>
<evidence type="ECO:0000256" key="2">
    <source>
        <dbReference type="ARBA" id="ARBA00006464"/>
    </source>
</evidence>
<dbReference type="Pfam" id="PF02397">
    <property type="entry name" value="Bac_transf"/>
    <property type="match status" value="1"/>
</dbReference>
<proteinExistence type="inferred from homology"/>
<evidence type="ECO:0000256" key="4">
    <source>
        <dbReference type="ARBA" id="ARBA00022692"/>
    </source>
</evidence>
<dbReference type="EMBL" id="CP001712">
    <property type="protein sequence ID" value="EAR16561.1"/>
    <property type="molecule type" value="Genomic_DNA"/>
</dbReference>
<organism evidence="9 10">
    <name type="scientific">Robiginitalea biformata (strain ATCC BAA-864 / DSM 15991 / KCTC 12146 / HTCC2501)</name>
    <dbReference type="NCBI Taxonomy" id="313596"/>
    <lineage>
        <taxon>Bacteria</taxon>
        <taxon>Pseudomonadati</taxon>
        <taxon>Bacteroidota</taxon>
        <taxon>Flavobacteriia</taxon>
        <taxon>Flavobacteriales</taxon>
        <taxon>Flavobacteriaceae</taxon>
        <taxon>Robiginitalea</taxon>
    </lineage>
</organism>
<dbReference type="InterPro" id="IPR017475">
    <property type="entry name" value="EPS_sugar_tfrase"/>
</dbReference>
<dbReference type="InterPro" id="IPR003362">
    <property type="entry name" value="Bact_transf"/>
</dbReference>
<feature type="transmembrane region" description="Helical" evidence="7">
    <location>
        <begin position="42"/>
        <end position="63"/>
    </location>
</feature>
<dbReference type="KEGG" id="rbi:RB2501_06665"/>
<evidence type="ECO:0000256" key="6">
    <source>
        <dbReference type="ARBA" id="ARBA00023136"/>
    </source>
</evidence>
<protein>
    <submittedName>
        <fullName evidence="9">Glycosyltransferase</fullName>
    </submittedName>
</protein>
<evidence type="ECO:0000313" key="9">
    <source>
        <dbReference type="EMBL" id="EAR16561.1"/>
    </source>
</evidence>
<dbReference type="GO" id="GO:0016020">
    <property type="term" value="C:membrane"/>
    <property type="evidence" value="ECO:0007669"/>
    <property type="project" value="UniProtKB-SubCell"/>
</dbReference>
<feature type="transmembrane region" description="Helical" evidence="7">
    <location>
        <begin position="75"/>
        <end position="94"/>
    </location>
</feature>
<dbReference type="HOGENOM" id="CLU_024920_0_1_10"/>
<evidence type="ECO:0000256" key="1">
    <source>
        <dbReference type="ARBA" id="ARBA00004141"/>
    </source>
</evidence>
<dbReference type="Proteomes" id="UP000009049">
    <property type="component" value="Chromosome"/>
</dbReference>
<evidence type="ECO:0000256" key="7">
    <source>
        <dbReference type="SAM" id="Phobius"/>
    </source>
</evidence>
<dbReference type="GO" id="GO:0016780">
    <property type="term" value="F:phosphotransferase activity, for other substituted phosphate groups"/>
    <property type="evidence" value="ECO:0007669"/>
    <property type="project" value="TreeGrafter"/>
</dbReference>
<feature type="domain" description="Bacterial sugar transferase" evidence="8">
    <location>
        <begin position="261"/>
        <end position="445"/>
    </location>
</feature>
<keyword evidence="6 7" id="KW-0472">Membrane</keyword>
<evidence type="ECO:0000256" key="5">
    <source>
        <dbReference type="ARBA" id="ARBA00022989"/>
    </source>
</evidence>
<feature type="transmembrane region" description="Helical" evidence="7">
    <location>
        <begin position="266"/>
        <end position="290"/>
    </location>
</feature>
<evidence type="ECO:0000259" key="8">
    <source>
        <dbReference type="Pfam" id="PF02397"/>
    </source>
</evidence>
<sequence>MIMPFQQSKYLDLISPVSFLVDFVIINYIAKLLPINLEVDLLFHGYISLGWLIIAFKTEFYVIRRHAKVVHILRLLVQQFFIYFLIVYAFIGFFKQPNMSRFALAQYVGIVFVSVSSMKLLSYYLLMKYREKVKGDLRDVVVIGKNKKTDQLVQVFNDRTEFGYRFRKQFCPRSENFDLKACFEFIVSNKIDEVYCSVSELKNSEIIDFINFADNNLITLKFLPDNKNLYSKKLKFEYYDYLPILSLRDIPLHNPINAFVKRSFDIAFSLVVIFGVLIWLGPLLAILIWLESPGPLFFVQKRTGLDNREFYCYKFRSMAMNKDADKLQAGKNDMRVTRIGRFIRKTSIDELPQFYNVLFGNMSVVGPRPHMLKHTDEYASKVDKYMVRHFIKPGITGLAQVRGYRGEVERDSDIHGRIKFDIFYIENWSFLLDVKIIVQTVLNMFRGEEKAY</sequence>
<feature type="transmembrane region" description="Helical" evidence="7">
    <location>
        <begin position="12"/>
        <end position="30"/>
    </location>
</feature>
<keyword evidence="4 7" id="KW-0812">Transmembrane</keyword>
<keyword evidence="5 7" id="KW-1133">Transmembrane helix</keyword>
<feature type="transmembrane region" description="Helical" evidence="7">
    <location>
        <begin position="106"/>
        <end position="126"/>
    </location>
</feature>
<accession>A4CI03</accession>
<comment type="subcellular location">
    <subcellularLocation>
        <location evidence="1">Membrane</location>
        <topology evidence="1">Multi-pass membrane protein</topology>
    </subcellularLocation>
</comment>
<dbReference type="NCBIfam" id="TIGR03025">
    <property type="entry name" value="EPS_sugtrans"/>
    <property type="match status" value="1"/>
</dbReference>
<keyword evidence="3 9" id="KW-0808">Transferase</keyword>
<dbReference type="eggNOG" id="COG2148">
    <property type="taxonomic scope" value="Bacteria"/>
</dbReference>
<evidence type="ECO:0000313" key="10">
    <source>
        <dbReference type="Proteomes" id="UP000009049"/>
    </source>
</evidence>